<keyword evidence="3" id="KW-1185">Reference proteome</keyword>
<evidence type="ECO:0000313" key="2">
    <source>
        <dbReference type="EMBL" id="CRZ34590.1"/>
    </source>
</evidence>
<evidence type="ECO:0000313" key="3">
    <source>
        <dbReference type="Proteomes" id="UP000236497"/>
    </source>
</evidence>
<dbReference type="RefSeq" id="WP_103202685.1">
    <property type="nucleotide sequence ID" value="NZ_CVTD020000015.1"/>
</dbReference>
<sequence length="161" mass="17926">MAKLQLSGFEELEMKLSKLADPEISKEVVMAGAQPVADEIRKSLESLPEDKFRRLKKGEVFVGVPKQQKQDLLDSLGIAPPDIDYQGNTNTKVGFDGYGSIPTKKYPKGIPNPLLARAIESGSSVRKKTPFMRKAANKARKTAEEEMQKKYDEKVENIMKG</sequence>
<accession>A0A0H5SHP6</accession>
<reference evidence="2 3" key="1">
    <citation type="submission" date="2015-06" db="EMBL/GenBank/DDBJ databases">
        <authorList>
            <person name="Wibberg Daniel"/>
        </authorList>
    </citation>
    <scope>NUCLEOTIDE SEQUENCE [LARGE SCALE GENOMIC DNA]</scope>
    <source>
        <strain evidence="2 3">T3/55T</strain>
    </source>
</reference>
<dbReference type="OrthoDB" id="2053929at2"/>
<feature type="region of interest" description="Disordered" evidence="1">
    <location>
        <begin position="126"/>
        <end position="148"/>
    </location>
</feature>
<evidence type="ECO:0000256" key="1">
    <source>
        <dbReference type="SAM" id="MobiDB-lite"/>
    </source>
</evidence>
<name>A0A0H5SHP6_HERHM</name>
<proteinExistence type="predicted"/>
<dbReference type="AlphaFoldDB" id="A0A0H5SHP6"/>
<organism evidence="2 3">
    <name type="scientific">Herbinix hemicellulosilytica</name>
    <dbReference type="NCBI Taxonomy" id="1564487"/>
    <lineage>
        <taxon>Bacteria</taxon>
        <taxon>Bacillati</taxon>
        <taxon>Bacillota</taxon>
        <taxon>Clostridia</taxon>
        <taxon>Lachnospirales</taxon>
        <taxon>Lachnospiraceae</taxon>
        <taxon>Herbinix</taxon>
    </lineage>
</organism>
<gene>
    <name evidence="2" type="ORF">HHT355_1389</name>
</gene>
<evidence type="ECO:0008006" key="4">
    <source>
        <dbReference type="Google" id="ProtNLM"/>
    </source>
</evidence>
<protein>
    <recommendedName>
        <fullName evidence="4">HK97 gp10 family phage protein</fullName>
    </recommendedName>
</protein>
<dbReference type="EMBL" id="CVTD020000015">
    <property type="protein sequence ID" value="CRZ34590.1"/>
    <property type="molecule type" value="Genomic_DNA"/>
</dbReference>
<dbReference type="Proteomes" id="UP000236497">
    <property type="component" value="Unassembled WGS sequence"/>
</dbReference>
<feature type="compositionally biased region" description="Basic residues" evidence="1">
    <location>
        <begin position="126"/>
        <end position="140"/>
    </location>
</feature>